<name>A0A6A1VA24_9ROSI</name>
<keyword evidence="9" id="KW-0687">Ribonucleoprotein</keyword>
<feature type="domain" description="CRM" evidence="13">
    <location>
        <begin position="742"/>
        <end position="842"/>
    </location>
</feature>
<evidence type="ECO:0000256" key="11">
    <source>
        <dbReference type="SAM" id="Coils"/>
    </source>
</evidence>
<reference evidence="14 15" key="1">
    <citation type="journal article" date="2019" name="Plant Biotechnol. J.">
        <title>The red bayberry genome and genetic basis of sex determination.</title>
        <authorList>
            <person name="Jia H.M."/>
            <person name="Jia H.J."/>
            <person name="Cai Q.L."/>
            <person name="Wang Y."/>
            <person name="Zhao H.B."/>
            <person name="Yang W.F."/>
            <person name="Wang G.Y."/>
            <person name="Li Y.H."/>
            <person name="Zhan D.L."/>
            <person name="Shen Y.T."/>
            <person name="Niu Q.F."/>
            <person name="Chang L."/>
            <person name="Qiu J."/>
            <person name="Zhao L."/>
            <person name="Xie H.B."/>
            <person name="Fu W.Y."/>
            <person name="Jin J."/>
            <person name="Li X.W."/>
            <person name="Jiao Y."/>
            <person name="Zhou C.C."/>
            <person name="Tu T."/>
            <person name="Chai C.Y."/>
            <person name="Gao J.L."/>
            <person name="Fan L.J."/>
            <person name="van de Weg E."/>
            <person name="Wang J.Y."/>
            <person name="Gao Z.S."/>
        </authorList>
    </citation>
    <scope>NUCLEOTIDE SEQUENCE [LARGE SCALE GENOMIC DNA]</scope>
    <source>
        <tissue evidence="14">Leaves</tissue>
    </source>
</reference>
<dbReference type="FunFam" id="3.30.110.60:FF:000002">
    <property type="entry name" value="CRS2-associated factor 1, chloroplastic"/>
    <property type="match status" value="2"/>
</dbReference>
<comment type="subcellular location">
    <subcellularLocation>
        <location evidence="1">Plastid</location>
        <location evidence="1">Chloroplast</location>
    </subcellularLocation>
</comment>
<feature type="compositionally biased region" description="Low complexity" evidence="12">
    <location>
        <begin position="159"/>
        <end position="170"/>
    </location>
</feature>
<evidence type="ECO:0000259" key="13">
    <source>
        <dbReference type="PROSITE" id="PS51295"/>
    </source>
</evidence>
<evidence type="ECO:0000256" key="2">
    <source>
        <dbReference type="ARBA" id="ARBA00022528"/>
    </source>
</evidence>
<feature type="compositionally biased region" description="Acidic residues" evidence="12">
    <location>
        <begin position="910"/>
        <end position="921"/>
    </location>
</feature>
<dbReference type="InterPro" id="IPR035920">
    <property type="entry name" value="YhbY-like_sf"/>
</dbReference>
<gene>
    <name evidence="14" type="ORF">CJ030_MR6G016562</name>
</gene>
<feature type="region of interest" description="Disordered" evidence="12">
    <location>
        <begin position="133"/>
        <end position="170"/>
    </location>
</feature>
<dbReference type="Gene3D" id="3.30.110.60">
    <property type="entry name" value="YhbY-like"/>
    <property type="match status" value="3"/>
</dbReference>
<feature type="domain" description="CRM" evidence="13">
    <location>
        <begin position="327"/>
        <end position="423"/>
    </location>
</feature>
<comment type="caution">
    <text evidence="14">The sequence shown here is derived from an EMBL/GenBank/DDBJ whole genome shotgun (WGS) entry which is preliminary data.</text>
</comment>
<evidence type="ECO:0000256" key="12">
    <source>
        <dbReference type="SAM" id="MobiDB-lite"/>
    </source>
</evidence>
<evidence type="ECO:0000256" key="4">
    <source>
        <dbReference type="ARBA" id="ARBA00022664"/>
    </source>
</evidence>
<dbReference type="GO" id="GO:0006397">
    <property type="term" value="P:mRNA processing"/>
    <property type="evidence" value="ECO:0007669"/>
    <property type="project" value="UniProtKB-KW"/>
</dbReference>
<evidence type="ECO:0000256" key="10">
    <source>
        <dbReference type="PROSITE-ProRule" id="PRU00626"/>
    </source>
</evidence>
<keyword evidence="5" id="KW-0677">Repeat</keyword>
<feature type="coiled-coil region" evidence="11">
    <location>
        <begin position="704"/>
        <end position="731"/>
    </location>
</feature>
<feature type="coiled-coil region" evidence="11">
    <location>
        <begin position="862"/>
        <end position="889"/>
    </location>
</feature>
<dbReference type="GO" id="GO:1990904">
    <property type="term" value="C:ribonucleoprotein complex"/>
    <property type="evidence" value="ECO:0007669"/>
    <property type="project" value="UniProtKB-KW"/>
</dbReference>
<dbReference type="PANTHER" id="PTHR31846">
    <property type="entry name" value="CRS1 / YHBY (CRM) DOMAIN-CONTAINING PROTEIN"/>
    <property type="match status" value="1"/>
</dbReference>
<dbReference type="InterPro" id="IPR001890">
    <property type="entry name" value="RNA-binding_CRM"/>
</dbReference>
<evidence type="ECO:0000256" key="3">
    <source>
        <dbReference type="ARBA" id="ARBA00022640"/>
    </source>
</evidence>
<protein>
    <submittedName>
        <fullName evidence="14">Chloroplastic group IIA intron splicing facilitator CRS1, chloroplastic</fullName>
    </submittedName>
</protein>
<dbReference type="Proteomes" id="UP000516437">
    <property type="component" value="Chromosome 6"/>
</dbReference>
<dbReference type="SMART" id="SM01103">
    <property type="entry name" value="CRS1_YhbY"/>
    <property type="match status" value="3"/>
</dbReference>
<feature type="domain" description="CRM" evidence="13">
    <location>
        <begin position="529"/>
        <end position="626"/>
    </location>
</feature>
<dbReference type="SUPFAM" id="SSF75471">
    <property type="entry name" value="YhbY-like"/>
    <property type="match status" value="3"/>
</dbReference>
<evidence type="ECO:0000313" key="14">
    <source>
        <dbReference type="EMBL" id="KAB1209335.1"/>
    </source>
</evidence>
<proteinExistence type="predicted"/>
<dbReference type="EMBL" id="RXIC02000024">
    <property type="protein sequence ID" value="KAB1209335.1"/>
    <property type="molecule type" value="Genomic_DNA"/>
</dbReference>
<dbReference type="OrthoDB" id="551352at2759"/>
<organism evidence="14 15">
    <name type="scientific">Morella rubra</name>
    <name type="common">Chinese bayberry</name>
    <dbReference type="NCBI Taxonomy" id="262757"/>
    <lineage>
        <taxon>Eukaryota</taxon>
        <taxon>Viridiplantae</taxon>
        <taxon>Streptophyta</taxon>
        <taxon>Embryophyta</taxon>
        <taxon>Tracheophyta</taxon>
        <taxon>Spermatophyta</taxon>
        <taxon>Magnoliopsida</taxon>
        <taxon>eudicotyledons</taxon>
        <taxon>Gunneridae</taxon>
        <taxon>Pentapetalae</taxon>
        <taxon>rosids</taxon>
        <taxon>fabids</taxon>
        <taxon>Fagales</taxon>
        <taxon>Myricaceae</taxon>
        <taxon>Morella</taxon>
    </lineage>
</organism>
<keyword evidence="4" id="KW-0507">mRNA processing</keyword>
<feature type="compositionally biased region" description="Basic and acidic residues" evidence="12">
    <location>
        <begin position="133"/>
        <end position="158"/>
    </location>
</feature>
<dbReference type="GO" id="GO:0003729">
    <property type="term" value="F:mRNA binding"/>
    <property type="evidence" value="ECO:0007669"/>
    <property type="project" value="InterPro"/>
</dbReference>
<dbReference type="PROSITE" id="PS51295">
    <property type="entry name" value="CRM"/>
    <property type="match status" value="3"/>
</dbReference>
<evidence type="ECO:0000256" key="9">
    <source>
        <dbReference type="ARBA" id="ARBA00023274"/>
    </source>
</evidence>
<evidence type="ECO:0000256" key="8">
    <source>
        <dbReference type="ARBA" id="ARBA00023187"/>
    </source>
</evidence>
<dbReference type="InterPro" id="IPR045278">
    <property type="entry name" value="CRS1/CFM2/CFM3"/>
</dbReference>
<sequence length="936" mass="106258">MSFRSFACHRNPKSCPAPRKWLRNSLRLCANSMALPPFSLNNCGSTSACAYPLSPSLYLLLLQPGTHSLIIPRTLVSFRISCSNQRVQVDTQQPKRLRVAASETTKKKRKPKPSFFEQIREKWSLKLSSTREKFPWEEPKQQEKLEKDDQEEEARRDSSGVSVSDSSGESLSCPVSFVLTDGFVPAPWVHGSNTRNLRVDSEPEAIHKSCEKIIAFDRSVGPCGNGVPKSVLQRIERVEIKEREVDCDRELETEGNVFNAIHVSEDEKTKVLIGRDAVTSTEKKSGEGRHFQEMEGSLEGKSGSVRLPWKRGAGDIRRRSNTELAERMIPEHELRRLRNVSLRMLERIKVGVAGITQALVYSIHEKWKSDEVVKLKFEGPLAVDMRRTHEILESKTGGLVIWRSGSSVVLYRGIAYKLPCVQSYTKHGRTNVSMLQDSEGARSDATHNVRVDGFRVTGPFIPDSAKSWKDLSKEEMMEFSDLNQLLDELGPRFTDWTGREPLPVDADLLPAVVPGYKPPVRLLPYGVRHCLRNGEMTFIRRFARTMPPHFALGRSRELQGLAAAVVRLWERSAIVKIAIKRGVLNTRNERMAEELKKLTGGTLVSRNKEYIVFYRGNDYLPPVVTKTLSERRKLTDLQQDEEDQARQGALAIIESKAKTPRDPMVAGTLAETMAATSRWGNQPSSEDVQKMIRDSALTRHALLVSYLEKKLALAKGKLKKAEKALAKVQEYLEPADLPSDLETITDAERFLFRKMGLSMKPYLLLGRRGVYDGTVENMHLHWKYRELVKIIVRGKRFEQVKHFAISLEAESGGVLVSLDRTTKGYAVIVYRGKNYLQPQALRPKNLLTRRQALARSIELQRREALKHHLSDLQERIELVKSELEDLRNGKEMDYSKNLYTRLDDPKASDDDMEEDKGEEAYLEVYDSGSEDGITYE</sequence>
<evidence type="ECO:0000256" key="5">
    <source>
        <dbReference type="ARBA" id="ARBA00022737"/>
    </source>
</evidence>
<keyword evidence="11" id="KW-0175">Coiled coil</keyword>
<evidence type="ECO:0000313" key="15">
    <source>
        <dbReference type="Proteomes" id="UP000516437"/>
    </source>
</evidence>
<feature type="region of interest" description="Disordered" evidence="12">
    <location>
        <begin position="897"/>
        <end position="936"/>
    </location>
</feature>
<keyword evidence="2" id="KW-0150">Chloroplast</keyword>
<dbReference type="Pfam" id="PF01985">
    <property type="entry name" value="CRS1_YhbY"/>
    <property type="match status" value="3"/>
</dbReference>
<keyword evidence="7" id="KW-0809">Transit peptide</keyword>
<evidence type="ECO:0000256" key="1">
    <source>
        <dbReference type="ARBA" id="ARBA00004229"/>
    </source>
</evidence>
<evidence type="ECO:0000256" key="7">
    <source>
        <dbReference type="ARBA" id="ARBA00022946"/>
    </source>
</evidence>
<dbReference type="GO" id="GO:0000373">
    <property type="term" value="P:Group II intron splicing"/>
    <property type="evidence" value="ECO:0007669"/>
    <property type="project" value="UniProtKB-ARBA"/>
</dbReference>
<dbReference type="GO" id="GO:0009507">
    <property type="term" value="C:chloroplast"/>
    <property type="evidence" value="ECO:0007669"/>
    <property type="project" value="UniProtKB-SubCell"/>
</dbReference>
<keyword evidence="3" id="KW-0934">Plastid</keyword>
<evidence type="ECO:0000256" key="6">
    <source>
        <dbReference type="ARBA" id="ARBA00022884"/>
    </source>
</evidence>
<keyword evidence="8" id="KW-0508">mRNA splicing</keyword>
<keyword evidence="15" id="KW-1185">Reference proteome</keyword>
<keyword evidence="6 10" id="KW-0694">RNA-binding</keyword>
<accession>A0A6A1VA24</accession>
<dbReference type="AlphaFoldDB" id="A0A6A1VA24"/>
<dbReference type="PANTHER" id="PTHR31846:SF7">
    <property type="entry name" value="CRS1 _ YHBY (CRM) DOMAIN-CONTAINING PROTEIN"/>
    <property type="match status" value="1"/>
</dbReference>